<gene>
    <name evidence="2" type="ORF">ADK38_27760</name>
</gene>
<feature type="transmembrane region" description="Helical" evidence="1">
    <location>
        <begin position="662"/>
        <end position="683"/>
    </location>
</feature>
<feature type="transmembrane region" description="Helical" evidence="1">
    <location>
        <begin position="609"/>
        <end position="631"/>
    </location>
</feature>
<evidence type="ECO:0000313" key="2">
    <source>
        <dbReference type="EMBL" id="KOG87020.1"/>
    </source>
</evidence>
<feature type="transmembrane region" description="Helical" evidence="1">
    <location>
        <begin position="245"/>
        <end position="273"/>
    </location>
</feature>
<dbReference type="EMBL" id="LGUT01002475">
    <property type="protein sequence ID" value="KOG87020.1"/>
    <property type="molecule type" value="Genomic_DNA"/>
</dbReference>
<reference evidence="2 3" key="1">
    <citation type="submission" date="2015-07" db="EMBL/GenBank/DDBJ databases">
        <authorList>
            <person name="Ju K.-S."/>
            <person name="Doroghazi J.R."/>
            <person name="Metcalf W.W."/>
        </authorList>
    </citation>
    <scope>NUCLEOTIDE SEQUENCE [LARGE SCALE GENOMIC DNA]</scope>
    <source>
        <strain evidence="2 3">NRRL B-3589</strain>
    </source>
</reference>
<dbReference type="Proteomes" id="UP000037020">
    <property type="component" value="Unassembled WGS sequence"/>
</dbReference>
<comment type="caution">
    <text evidence="2">The sequence shown here is derived from an EMBL/GenBank/DDBJ whole genome shotgun (WGS) entry which is preliminary data.</text>
</comment>
<keyword evidence="1" id="KW-0472">Membrane</keyword>
<evidence type="ECO:0000256" key="1">
    <source>
        <dbReference type="SAM" id="Phobius"/>
    </source>
</evidence>
<feature type="transmembrane region" description="Helical" evidence="1">
    <location>
        <begin position="568"/>
        <end position="588"/>
    </location>
</feature>
<keyword evidence="1" id="KW-0812">Transmembrane</keyword>
<feature type="transmembrane region" description="Helical" evidence="1">
    <location>
        <begin position="174"/>
        <end position="196"/>
    </location>
</feature>
<keyword evidence="1" id="KW-1133">Transmembrane helix</keyword>
<proteinExistence type="predicted"/>
<evidence type="ECO:0000313" key="3">
    <source>
        <dbReference type="Proteomes" id="UP000037020"/>
    </source>
</evidence>
<protein>
    <submittedName>
        <fullName evidence="2">Uncharacterized protein</fullName>
    </submittedName>
</protein>
<feature type="transmembrane region" description="Helical" evidence="1">
    <location>
        <begin position="294"/>
        <end position="318"/>
    </location>
</feature>
<sequence length="695" mass="74397">MLHRGIKFVHAAVLAYSAVLAFLFLRSFEEDWVLGHTAVVWVTDSDNSASGSQVARAVADFAEGQRTTVAREVLDLNAPSSSRHLYLAPGGPHSDWLKEGYPSFNRSYHTDVRPVADLGMRDPRGIYYVFGSDQAATSLTRDFAGLGLTAKVYHPVSLTQLSFNYEGSALYRSFFVVALAVVTMTGAGVLLNAKAYGVLRLQGKSFGQILWRDLRQLAAFWAIAFVAVAATTLLLLGLYNGLAWIGTFTLLALGATLVLGAVALVTHAAMLGLTSQTDVLSALKGELPARAAAICAYLVRVPALLLALSIASAVVVAGQDVLARQESSRAYAKIGDATSIAFNGSLASEAGLKSLNAKVGPWLHQADSDGDIIFAGHRRFGGRGPGDLVNHDVLIVNESFLAAQPVLDSSGHRVTMSDAGPERVRLVIPRSLARYAGRLRGQVPGLLNPVTPDVVSAAKVETVWSKDSQRVFTYNPGGQQRNGEKLGADDSLVTDPVIIAFPNGSPLVSNKLYTDYASQSSIVFPNPDDVTAGIKKHHLETYVMSMTPVAQNAANKLRDLVGDFRLQLFNLAVAVTVLLITGVGVCIVHSRKNAQAIFARHISGWTFTATHRPVLLLEGLLAMLLVVWLPFKVWQQNQDLDRYAALGIPAPRPAAEVTGLDLGVTIALVVVEVAAVLLALAAFHRRIVKEGATES</sequence>
<organism evidence="2 3">
    <name type="scientific">Streptomyces varsoviensis</name>
    <dbReference type="NCBI Taxonomy" id="67373"/>
    <lineage>
        <taxon>Bacteria</taxon>
        <taxon>Bacillati</taxon>
        <taxon>Actinomycetota</taxon>
        <taxon>Actinomycetes</taxon>
        <taxon>Kitasatosporales</taxon>
        <taxon>Streptomycetaceae</taxon>
        <taxon>Streptomyces</taxon>
    </lineage>
</organism>
<keyword evidence="3" id="KW-1185">Reference proteome</keyword>
<accession>A0ABR5J0U9</accession>
<name>A0ABR5J0U9_9ACTN</name>
<feature type="transmembrane region" description="Helical" evidence="1">
    <location>
        <begin position="217"/>
        <end position="239"/>
    </location>
</feature>